<keyword evidence="10" id="KW-1185">Reference proteome</keyword>
<dbReference type="PANTHER" id="PTHR34979:SF1">
    <property type="entry name" value="INNER MEMBRANE PROTEIN YGAZ"/>
    <property type="match status" value="1"/>
</dbReference>
<name>A0ABV8RVP4_9BURK</name>
<comment type="similarity">
    <text evidence="2">Belongs to the AzlC family.</text>
</comment>
<keyword evidence="4" id="KW-1003">Cell membrane</keyword>
<dbReference type="InterPro" id="IPR011606">
    <property type="entry name" value="Brnchd-chn_aa_trnsp_permease"/>
</dbReference>
<evidence type="ECO:0000256" key="5">
    <source>
        <dbReference type="ARBA" id="ARBA00022692"/>
    </source>
</evidence>
<feature type="transmembrane region" description="Helical" evidence="8">
    <location>
        <begin position="155"/>
        <end position="173"/>
    </location>
</feature>
<evidence type="ECO:0000256" key="4">
    <source>
        <dbReference type="ARBA" id="ARBA00022475"/>
    </source>
</evidence>
<reference evidence="10" key="1">
    <citation type="journal article" date="2019" name="Int. J. Syst. Evol. Microbiol.">
        <title>The Global Catalogue of Microorganisms (GCM) 10K type strain sequencing project: providing services to taxonomists for standard genome sequencing and annotation.</title>
        <authorList>
            <consortium name="The Broad Institute Genomics Platform"/>
            <consortium name="The Broad Institute Genome Sequencing Center for Infectious Disease"/>
            <person name="Wu L."/>
            <person name="Ma J."/>
        </authorList>
    </citation>
    <scope>NUCLEOTIDE SEQUENCE [LARGE SCALE GENOMIC DNA]</scope>
    <source>
        <strain evidence="10">CGMCC 1.19029</strain>
    </source>
</reference>
<dbReference type="Pfam" id="PF03591">
    <property type="entry name" value="AzlC"/>
    <property type="match status" value="1"/>
</dbReference>
<keyword evidence="6 8" id="KW-1133">Transmembrane helix</keyword>
<dbReference type="EMBL" id="JBHSDY010000002">
    <property type="protein sequence ID" value="MFC4297212.1"/>
    <property type="molecule type" value="Genomic_DNA"/>
</dbReference>
<evidence type="ECO:0000256" key="7">
    <source>
        <dbReference type="ARBA" id="ARBA00023136"/>
    </source>
</evidence>
<feature type="transmembrane region" description="Helical" evidence="8">
    <location>
        <begin position="185"/>
        <end position="217"/>
    </location>
</feature>
<evidence type="ECO:0000256" key="8">
    <source>
        <dbReference type="SAM" id="Phobius"/>
    </source>
</evidence>
<proteinExistence type="inferred from homology"/>
<keyword evidence="3" id="KW-0813">Transport</keyword>
<dbReference type="PANTHER" id="PTHR34979">
    <property type="entry name" value="INNER MEMBRANE PROTEIN YGAZ"/>
    <property type="match status" value="1"/>
</dbReference>
<accession>A0ABV8RVP4</accession>
<comment type="caution">
    <text evidence="9">The sequence shown here is derived from an EMBL/GenBank/DDBJ whole genome shotgun (WGS) entry which is preliminary data.</text>
</comment>
<dbReference type="RefSeq" id="WP_376811769.1">
    <property type="nucleotide sequence ID" value="NZ_JBHSDY010000002.1"/>
</dbReference>
<keyword evidence="5 8" id="KW-0812">Transmembrane</keyword>
<sequence length="231" mass="24203">MSRPASNPLSIPSLTAPVAMGYVPLGAVFGFLFVQSGGSGWLAVASSLLIYAGAAQFMMVPMLYAGLPISAIVLATLVLNLRHVFYGLSLLNTLPARRLARWYSIFALTDETYAVLTALPAQARAPNMALISALNQGWWVLGTTLGAVLGSMAQVGLTGLDFVLAALFAVLAVEQWRARRDAVPIWIALAAYAIGCVLMPSQALAIAIALCLLAAALRPARPVPTTGAAHD</sequence>
<keyword evidence="7 8" id="KW-0472">Membrane</keyword>
<dbReference type="Proteomes" id="UP001595756">
    <property type="component" value="Unassembled WGS sequence"/>
</dbReference>
<evidence type="ECO:0000256" key="2">
    <source>
        <dbReference type="ARBA" id="ARBA00010735"/>
    </source>
</evidence>
<feature type="transmembrane region" description="Helical" evidence="8">
    <location>
        <begin position="41"/>
        <end position="63"/>
    </location>
</feature>
<feature type="transmembrane region" description="Helical" evidence="8">
    <location>
        <begin position="14"/>
        <end position="34"/>
    </location>
</feature>
<comment type="subcellular location">
    <subcellularLocation>
        <location evidence="1">Cell membrane</location>
        <topology evidence="1">Multi-pass membrane protein</topology>
    </subcellularLocation>
</comment>
<organism evidence="9 10">
    <name type="scientific">Castellaniella hirudinis</name>
    <dbReference type="NCBI Taxonomy" id="1144617"/>
    <lineage>
        <taxon>Bacteria</taxon>
        <taxon>Pseudomonadati</taxon>
        <taxon>Pseudomonadota</taxon>
        <taxon>Betaproteobacteria</taxon>
        <taxon>Burkholderiales</taxon>
        <taxon>Alcaligenaceae</taxon>
        <taxon>Castellaniella</taxon>
    </lineage>
</organism>
<evidence type="ECO:0000256" key="1">
    <source>
        <dbReference type="ARBA" id="ARBA00004651"/>
    </source>
</evidence>
<evidence type="ECO:0000313" key="10">
    <source>
        <dbReference type="Proteomes" id="UP001595756"/>
    </source>
</evidence>
<feature type="transmembrane region" description="Helical" evidence="8">
    <location>
        <begin position="69"/>
        <end position="91"/>
    </location>
</feature>
<evidence type="ECO:0000313" key="9">
    <source>
        <dbReference type="EMBL" id="MFC4297212.1"/>
    </source>
</evidence>
<evidence type="ECO:0000256" key="6">
    <source>
        <dbReference type="ARBA" id="ARBA00022989"/>
    </source>
</evidence>
<evidence type="ECO:0000256" key="3">
    <source>
        <dbReference type="ARBA" id="ARBA00022448"/>
    </source>
</evidence>
<protein>
    <submittedName>
        <fullName evidence="9">AzlC family ABC transporter permease</fullName>
    </submittedName>
</protein>
<gene>
    <name evidence="9" type="ORF">ACFO0J_04060</name>
</gene>